<evidence type="ECO:0000313" key="1">
    <source>
        <dbReference type="EMBL" id="CAH2311651.1"/>
    </source>
</evidence>
<name>A0AAD1SWB2_PELCU</name>
<dbReference type="EMBL" id="OW240919">
    <property type="protein sequence ID" value="CAH2311651.1"/>
    <property type="molecule type" value="Genomic_DNA"/>
</dbReference>
<dbReference type="AlphaFoldDB" id="A0AAD1SWB2"/>
<accession>A0AAD1SWB2</accession>
<sequence>MRAARNPDAIPTQFAGVKLFVDLSSATLAKHKELAPVTRAVRDADILYKWSGTLDPYNGRGSPAAKRMEPTHRSTREIRTINWQPQITRQDCQRLDYPT</sequence>
<evidence type="ECO:0000313" key="2">
    <source>
        <dbReference type="Proteomes" id="UP001295444"/>
    </source>
</evidence>
<proteinExistence type="predicted"/>
<organism evidence="1 2">
    <name type="scientific">Pelobates cultripes</name>
    <name type="common">Western spadefoot toad</name>
    <dbReference type="NCBI Taxonomy" id="61616"/>
    <lineage>
        <taxon>Eukaryota</taxon>
        <taxon>Metazoa</taxon>
        <taxon>Chordata</taxon>
        <taxon>Craniata</taxon>
        <taxon>Vertebrata</taxon>
        <taxon>Euteleostomi</taxon>
        <taxon>Amphibia</taxon>
        <taxon>Batrachia</taxon>
        <taxon>Anura</taxon>
        <taxon>Pelobatoidea</taxon>
        <taxon>Pelobatidae</taxon>
        <taxon>Pelobates</taxon>
    </lineage>
</organism>
<dbReference type="Proteomes" id="UP001295444">
    <property type="component" value="Chromosome 08"/>
</dbReference>
<keyword evidence="2" id="KW-1185">Reference proteome</keyword>
<reference evidence="1" key="1">
    <citation type="submission" date="2022-03" db="EMBL/GenBank/DDBJ databases">
        <authorList>
            <person name="Alioto T."/>
            <person name="Alioto T."/>
            <person name="Gomez Garrido J."/>
        </authorList>
    </citation>
    <scope>NUCLEOTIDE SEQUENCE</scope>
</reference>
<protein>
    <submittedName>
        <fullName evidence="1">Uncharacterized protein</fullName>
    </submittedName>
</protein>
<gene>
    <name evidence="1" type="ORF">PECUL_23A028409</name>
</gene>